<reference evidence="1" key="1">
    <citation type="submission" date="2022-08" db="EMBL/GenBank/DDBJ databases">
        <authorList>
            <consortium name="DOE Joint Genome Institute"/>
            <person name="Min B."/>
            <person name="Riley R."/>
            <person name="Sierra-Patev S."/>
            <person name="Naranjo-Ortiz M."/>
            <person name="Looney B."/>
            <person name="Konkel Z."/>
            <person name="Slot J.C."/>
            <person name="Sakamoto Y."/>
            <person name="Steenwyk J.L."/>
            <person name="Rokas A."/>
            <person name="Carro J."/>
            <person name="Camarero S."/>
            <person name="Ferreira P."/>
            <person name="Molpeceres G."/>
            <person name="Ruiz-Duenas F.J."/>
            <person name="Serrano A."/>
            <person name="Henrissat B."/>
            <person name="Drula E."/>
            <person name="Hughes K.W."/>
            <person name="Mata J.L."/>
            <person name="Ishikawa N.K."/>
            <person name="Vargas-Isla R."/>
            <person name="Ushijima S."/>
            <person name="Smith C.A."/>
            <person name="Ahrendt S."/>
            <person name="Andreopoulos W."/>
            <person name="He G."/>
            <person name="Labutti K."/>
            <person name="Lipzen A."/>
            <person name="Ng V."/>
            <person name="Sandor L."/>
            <person name="Barry K."/>
            <person name="Martinez A.T."/>
            <person name="Xiao Y."/>
            <person name="Gibbons J.G."/>
            <person name="Terashima K."/>
            <person name="Hibbett D.S."/>
            <person name="Grigoriev I.V."/>
        </authorList>
    </citation>
    <scope>NUCLEOTIDE SEQUENCE</scope>
    <source>
        <strain evidence="1">TFB9207</strain>
    </source>
</reference>
<proteinExistence type="predicted"/>
<evidence type="ECO:0000313" key="1">
    <source>
        <dbReference type="EMBL" id="KAJ3838968.1"/>
    </source>
</evidence>
<comment type="caution">
    <text evidence="1">The sequence shown here is derived from an EMBL/GenBank/DDBJ whole genome shotgun (WGS) entry which is preliminary data.</text>
</comment>
<name>A0AA38P9U9_9AGAR</name>
<keyword evidence="2" id="KW-1185">Reference proteome</keyword>
<sequence length="236" mass="28059">MTKMVNLLATKLELGSPMICMYLLQNPDHYTSHHFIPLYWSTFVTEARKYWNPNDISEDNRVLLIKRKNTFIGLSSTFDYTHRPSDHSNYNLYDWISTFTRVKRYTKKNKDEHDSSHINDFNSTSFVSDQFCFLDGHPLAKTHRVQKYRKPELNVPNFIGPPFPRPDKDDREYYCCSMLVLYKPWRSGADLKQPDESWHDAFISYQFSASAAMFIKNMNLRYECLDSRDDFRSQLK</sequence>
<dbReference type="Proteomes" id="UP001163846">
    <property type="component" value="Unassembled WGS sequence"/>
</dbReference>
<dbReference type="AlphaFoldDB" id="A0AA38P9U9"/>
<feature type="non-terminal residue" evidence="1">
    <location>
        <position position="236"/>
    </location>
</feature>
<dbReference type="EMBL" id="MU806154">
    <property type="protein sequence ID" value="KAJ3838968.1"/>
    <property type="molecule type" value="Genomic_DNA"/>
</dbReference>
<evidence type="ECO:0000313" key="2">
    <source>
        <dbReference type="Proteomes" id="UP001163846"/>
    </source>
</evidence>
<gene>
    <name evidence="1" type="ORF">F5878DRAFT_498730</name>
</gene>
<organism evidence="1 2">
    <name type="scientific">Lentinula raphanica</name>
    <dbReference type="NCBI Taxonomy" id="153919"/>
    <lineage>
        <taxon>Eukaryota</taxon>
        <taxon>Fungi</taxon>
        <taxon>Dikarya</taxon>
        <taxon>Basidiomycota</taxon>
        <taxon>Agaricomycotina</taxon>
        <taxon>Agaricomycetes</taxon>
        <taxon>Agaricomycetidae</taxon>
        <taxon>Agaricales</taxon>
        <taxon>Marasmiineae</taxon>
        <taxon>Omphalotaceae</taxon>
        <taxon>Lentinula</taxon>
    </lineage>
</organism>
<accession>A0AA38P9U9</accession>
<protein>
    <submittedName>
        <fullName evidence="1">Uncharacterized protein</fullName>
    </submittedName>
</protein>